<dbReference type="AlphaFoldDB" id="A0AB39PSQ1"/>
<feature type="chain" id="PRO_5044195228" description="Endonuclease" evidence="1">
    <location>
        <begin position="39"/>
        <end position="59"/>
    </location>
</feature>
<protein>
    <recommendedName>
        <fullName evidence="3">Endonuclease</fullName>
    </recommendedName>
</protein>
<proteinExistence type="predicted"/>
<reference evidence="2" key="1">
    <citation type="submission" date="2024-07" db="EMBL/GenBank/DDBJ databases">
        <authorList>
            <person name="Yu S.T."/>
        </authorList>
    </citation>
    <scope>NUCLEOTIDE SEQUENCE</scope>
    <source>
        <strain evidence="2">R28</strain>
    </source>
</reference>
<dbReference type="EMBL" id="CP163439">
    <property type="protein sequence ID" value="XDQ32153.1"/>
    <property type="molecule type" value="Genomic_DNA"/>
</dbReference>
<keyword evidence="1" id="KW-0732">Signal</keyword>
<evidence type="ECO:0000313" key="2">
    <source>
        <dbReference type="EMBL" id="XDQ32153.1"/>
    </source>
</evidence>
<organism evidence="2">
    <name type="scientific">Streptomyces sp. R28</name>
    <dbReference type="NCBI Taxonomy" id="3238628"/>
    <lineage>
        <taxon>Bacteria</taxon>
        <taxon>Bacillati</taxon>
        <taxon>Actinomycetota</taxon>
        <taxon>Actinomycetes</taxon>
        <taxon>Kitasatosporales</taxon>
        <taxon>Streptomycetaceae</taxon>
        <taxon>Streptomyces</taxon>
    </lineage>
</organism>
<sequence>MTLFAPRRTPGAAVLTLALAATGLAATGLAGTAPAATAADQAPPLRVLSYNFFLFSKNA</sequence>
<accession>A0AB39PSQ1</accession>
<gene>
    <name evidence="2" type="ORF">AB5J49_01660</name>
</gene>
<feature type="signal peptide" evidence="1">
    <location>
        <begin position="1"/>
        <end position="38"/>
    </location>
</feature>
<name>A0AB39PSQ1_9ACTN</name>
<dbReference type="RefSeq" id="WP_369166661.1">
    <property type="nucleotide sequence ID" value="NZ_CP163439.1"/>
</dbReference>
<evidence type="ECO:0000256" key="1">
    <source>
        <dbReference type="SAM" id="SignalP"/>
    </source>
</evidence>
<evidence type="ECO:0008006" key="3">
    <source>
        <dbReference type="Google" id="ProtNLM"/>
    </source>
</evidence>